<protein>
    <recommendedName>
        <fullName evidence="2">Histidine kinase/HSP90-like ATPase domain-containing protein</fullName>
    </recommendedName>
</protein>
<sequence length="159" mass="16818">MARAVPPGPGTGTVTDQFGWQRKEQSAVTRVQMSLRLPRDVHGLALVRAVADRFLTACGASGDCRQDLIAGLVEACGNAIRHALKVDEYTVMLTVDGESCVVEVSDEGLGFAMHGPPGAPPPTAVSGRGLYMIDQLADWLQVDSQPGRGTTVRFAKSLA</sequence>
<dbReference type="PANTHER" id="PTHR35526:SF3">
    <property type="entry name" value="ANTI-SIGMA-F FACTOR RSBW"/>
    <property type="match status" value="1"/>
</dbReference>
<reference evidence="3 4" key="2">
    <citation type="submission" date="2020-03" db="EMBL/GenBank/DDBJ databases">
        <authorList>
            <person name="Ichikawa N."/>
            <person name="Kimura A."/>
            <person name="Kitahashi Y."/>
            <person name="Uohara A."/>
        </authorList>
    </citation>
    <scope>NUCLEOTIDE SEQUENCE [LARGE SCALE GENOMIC DNA]</scope>
    <source>
        <strain evidence="3 4">NBRC 108639</strain>
    </source>
</reference>
<dbReference type="Proteomes" id="UP000482800">
    <property type="component" value="Unassembled WGS sequence"/>
</dbReference>
<dbReference type="PANTHER" id="PTHR35526">
    <property type="entry name" value="ANTI-SIGMA-F FACTOR RSBW-RELATED"/>
    <property type="match status" value="1"/>
</dbReference>
<reference evidence="3 4" key="1">
    <citation type="submission" date="2020-03" db="EMBL/GenBank/DDBJ databases">
        <title>Whole genome shotgun sequence of Phytohabitans houttuyneae NBRC 108639.</title>
        <authorList>
            <person name="Komaki H."/>
            <person name="Tamura T."/>
        </authorList>
    </citation>
    <scope>NUCLEOTIDE SEQUENCE [LARGE SCALE GENOMIC DNA]</scope>
    <source>
        <strain evidence="3 4">NBRC 108639</strain>
    </source>
</reference>
<evidence type="ECO:0000313" key="3">
    <source>
        <dbReference type="EMBL" id="GFJ84230.1"/>
    </source>
</evidence>
<comment type="caution">
    <text evidence="3">The sequence shown here is derived from an EMBL/GenBank/DDBJ whole genome shotgun (WGS) entry which is preliminary data.</text>
</comment>
<dbReference type="GO" id="GO:0004674">
    <property type="term" value="F:protein serine/threonine kinase activity"/>
    <property type="evidence" value="ECO:0007669"/>
    <property type="project" value="UniProtKB-KW"/>
</dbReference>
<name>A0A6V8KLD3_9ACTN</name>
<evidence type="ECO:0000259" key="2">
    <source>
        <dbReference type="Pfam" id="PF13581"/>
    </source>
</evidence>
<organism evidence="3 4">
    <name type="scientific">Phytohabitans houttuyneae</name>
    <dbReference type="NCBI Taxonomy" id="1076126"/>
    <lineage>
        <taxon>Bacteria</taxon>
        <taxon>Bacillati</taxon>
        <taxon>Actinomycetota</taxon>
        <taxon>Actinomycetes</taxon>
        <taxon>Micromonosporales</taxon>
        <taxon>Micromonosporaceae</taxon>
    </lineage>
</organism>
<dbReference type="InterPro" id="IPR050267">
    <property type="entry name" value="Anti-sigma-factor_SerPK"/>
</dbReference>
<dbReference type="Gene3D" id="3.30.565.10">
    <property type="entry name" value="Histidine kinase-like ATPase, C-terminal domain"/>
    <property type="match status" value="1"/>
</dbReference>
<accession>A0A6V8KLD3</accession>
<keyword evidence="1" id="KW-0418">Kinase</keyword>
<dbReference type="InterPro" id="IPR036890">
    <property type="entry name" value="HATPase_C_sf"/>
</dbReference>
<proteinExistence type="predicted"/>
<dbReference type="CDD" id="cd16936">
    <property type="entry name" value="HATPase_RsbW-like"/>
    <property type="match status" value="1"/>
</dbReference>
<keyword evidence="1" id="KW-0808">Transferase</keyword>
<dbReference type="SUPFAM" id="SSF55874">
    <property type="entry name" value="ATPase domain of HSP90 chaperone/DNA topoisomerase II/histidine kinase"/>
    <property type="match status" value="1"/>
</dbReference>
<evidence type="ECO:0000256" key="1">
    <source>
        <dbReference type="ARBA" id="ARBA00022527"/>
    </source>
</evidence>
<dbReference type="EMBL" id="BLPF01000003">
    <property type="protein sequence ID" value="GFJ84230.1"/>
    <property type="molecule type" value="Genomic_DNA"/>
</dbReference>
<dbReference type="Pfam" id="PF13581">
    <property type="entry name" value="HATPase_c_2"/>
    <property type="match status" value="1"/>
</dbReference>
<keyword evidence="1" id="KW-0723">Serine/threonine-protein kinase</keyword>
<keyword evidence="4" id="KW-1185">Reference proteome</keyword>
<dbReference type="InterPro" id="IPR003594">
    <property type="entry name" value="HATPase_dom"/>
</dbReference>
<evidence type="ECO:0000313" key="4">
    <source>
        <dbReference type="Proteomes" id="UP000482800"/>
    </source>
</evidence>
<dbReference type="AlphaFoldDB" id="A0A6V8KLD3"/>
<feature type="domain" description="Histidine kinase/HSP90-like ATPase" evidence="2">
    <location>
        <begin position="40"/>
        <end position="156"/>
    </location>
</feature>
<gene>
    <name evidence="3" type="ORF">Phou_084100</name>
</gene>